<reference evidence="6 7" key="1">
    <citation type="submission" date="2024-09" db="EMBL/GenBank/DDBJ databases">
        <authorList>
            <person name="Sun Q."/>
            <person name="Mori K."/>
        </authorList>
    </citation>
    <scope>NUCLEOTIDE SEQUENCE [LARGE SCALE GENOMIC DNA]</scope>
    <source>
        <strain evidence="6 7">JCM 14321</strain>
    </source>
</reference>
<dbReference type="PANTHER" id="PTHR46568:SF1">
    <property type="entry name" value="ALKYLDIHYDROXYACETONEPHOSPHATE SYNTHASE, PEROXISOMAL"/>
    <property type="match status" value="1"/>
</dbReference>
<keyword evidence="7" id="KW-1185">Reference proteome</keyword>
<dbReference type="Pfam" id="PF02913">
    <property type="entry name" value="FAD-oxidase_C"/>
    <property type="match status" value="1"/>
</dbReference>
<dbReference type="SUPFAM" id="SSF56176">
    <property type="entry name" value="FAD-binding/transporter-associated domain-like"/>
    <property type="match status" value="1"/>
</dbReference>
<dbReference type="PROSITE" id="PS51387">
    <property type="entry name" value="FAD_PCMH"/>
    <property type="match status" value="1"/>
</dbReference>
<proteinExistence type="inferred from homology"/>
<dbReference type="InterPro" id="IPR016166">
    <property type="entry name" value="FAD-bd_PCMH"/>
</dbReference>
<dbReference type="InterPro" id="IPR016169">
    <property type="entry name" value="FAD-bd_PCMH_sub2"/>
</dbReference>
<dbReference type="Proteomes" id="UP001589667">
    <property type="component" value="Unassembled WGS sequence"/>
</dbReference>
<gene>
    <name evidence="6" type="ORF">ACFFQV_02310</name>
</gene>
<dbReference type="InterPro" id="IPR025650">
    <property type="entry name" value="Alkyl-DHAP_Synthase"/>
</dbReference>
<protein>
    <submittedName>
        <fullName evidence="6">FAD-binding oxidoreductase</fullName>
    </submittedName>
</protein>
<dbReference type="InterPro" id="IPR004113">
    <property type="entry name" value="FAD-bd_oxidored_4_C"/>
</dbReference>
<dbReference type="InterPro" id="IPR036318">
    <property type="entry name" value="FAD-bd_PCMH-like_sf"/>
</dbReference>
<dbReference type="Gene3D" id="3.30.465.10">
    <property type="match status" value="1"/>
</dbReference>
<dbReference type="SUPFAM" id="SSF55103">
    <property type="entry name" value="FAD-linked oxidases, C-terminal domain"/>
    <property type="match status" value="1"/>
</dbReference>
<organism evidence="6 7">
    <name type="scientific">Agromyces lapidis</name>
    <dbReference type="NCBI Taxonomy" id="279574"/>
    <lineage>
        <taxon>Bacteria</taxon>
        <taxon>Bacillati</taxon>
        <taxon>Actinomycetota</taxon>
        <taxon>Actinomycetes</taxon>
        <taxon>Micrococcales</taxon>
        <taxon>Microbacteriaceae</taxon>
        <taxon>Agromyces</taxon>
    </lineage>
</organism>
<evidence type="ECO:0000256" key="1">
    <source>
        <dbReference type="ARBA" id="ARBA00008000"/>
    </source>
</evidence>
<sequence length="562" mass="58409">MVDEDGTAPSATTPGDETSAPMRWNGWGDPAKAKELPLAVRTLLPMLLGRTPKPAPAARLDEVELEAPRLGDDDRAALADVVGSAQLAVDDEARIRHAGGRSTPDLLRRRAQRQDAPDAVVTPADHAEVVEVLRRCGERGIAVVPFGGGTSVVGGLDPERGGHHAVIALDLGRLTGLVSLDEASGEAVLRAGTTGPDAERLLGARGFELGHFPQSFRYATLGGFAAARSSGQNSAGNGRFDAMVTGLRVATPTGELELGRAPGSAAGPDLLRLFLGSEGAFGVITEVRLRVHPVPDARLAEAWTFPDFATGAEALRRVAQLGTGPTVIRLSDEAETGVSLAQVGRIGKALAKGASAITVFEGDAELAAERQARTAQVLRRAGGTSTGPAAAEEWVHGRFNAPYLRDALLDHGVFCETLETATTWSNLERLKREVTAAISDGFAAQGAKSLVLCHVSHVYPTGAALYFTILAGVKGEQLAAWEPVKSAVNDAIMAGGGTISHHHGVGRDHAPWLEREIGPVGVRLLRAVKAELDPAGVMNPGALVASEAATPEAQAAPAAGSR</sequence>
<evidence type="ECO:0000313" key="6">
    <source>
        <dbReference type="EMBL" id="MFB9641113.1"/>
    </source>
</evidence>
<dbReference type="InterPro" id="IPR016171">
    <property type="entry name" value="Vanillyl_alc_oxidase_C-sub2"/>
</dbReference>
<keyword evidence="2" id="KW-0285">Flavoprotein</keyword>
<dbReference type="EMBL" id="JBHMBL010000001">
    <property type="protein sequence ID" value="MFB9641113.1"/>
    <property type="molecule type" value="Genomic_DNA"/>
</dbReference>
<dbReference type="PANTHER" id="PTHR46568">
    <property type="entry name" value="ALKYLDIHYDROXYACETONEPHOSPHATE SYNTHASE, PEROXISOMAL"/>
    <property type="match status" value="1"/>
</dbReference>
<dbReference type="InterPro" id="IPR016164">
    <property type="entry name" value="FAD-linked_Oxase-like_C"/>
</dbReference>
<dbReference type="RefSeq" id="WP_246192158.1">
    <property type="nucleotide sequence ID" value="NZ_BAAANI010000008.1"/>
</dbReference>
<accession>A0ABV5SLA2</accession>
<evidence type="ECO:0000256" key="2">
    <source>
        <dbReference type="ARBA" id="ARBA00022630"/>
    </source>
</evidence>
<dbReference type="Pfam" id="PF01565">
    <property type="entry name" value="FAD_binding_4"/>
    <property type="match status" value="1"/>
</dbReference>
<dbReference type="Gene3D" id="3.30.70.3450">
    <property type="match status" value="1"/>
</dbReference>
<comment type="similarity">
    <text evidence="1">Belongs to the FAD-binding oxidoreductase/transferase type 4 family.</text>
</comment>
<evidence type="ECO:0000256" key="3">
    <source>
        <dbReference type="ARBA" id="ARBA00022827"/>
    </source>
</evidence>
<dbReference type="Gene3D" id="1.10.45.10">
    <property type="entry name" value="Vanillyl-alcohol Oxidase, Chain A, domain 4"/>
    <property type="match status" value="1"/>
</dbReference>
<comment type="caution">
    <text evidence="6">The sequence shown here is derived from an EMBL/GenBank/DDBJ whole genome shotgun (WGS) entry which is preliminary data.</text>
</comment>
<evidence type="ECO:0000256" key="4">
    <source>
        <dbReference type="SAM" id="MobiDB-lite"/>
    </source>
</evidence>
<dbReference type="Gene3D" id="3.30.300.330">
    <property type="match status" value="1"/>
</dbReference>
<keyword evidence="3" id="KW-0274">FAD</keyword>
<name>A0ABV5SLA2_9MICO</name>
<feature type="region of interest" description="Disordered" evidence="4">
    <location>
        <begin position="1"/>
        <end position="30"/>
    </location>
</feature>
<feature type="domain" description="FAD-binding PCMH-type" evidence="5">
    <location>
        <begin position="113"/>
        <end position="294"/>
    </location>
</feature>
<dbReference type="InterPro" id="IPR006094">
    <property type="entry name" value="Oxid_FAD_bind_N"/>
</dbReference>
<evidence type="ECO:0000259" key="5">
    <source>
        <dbReference type="PROSITE" id="PS51387"/>
    </source>
</evidence>
<evidence type="ECO:0000313" key="7">
    <source>
        <dbReference type="Proteomes" id="UP001589667"/>
    </source>
</evidence>